<reference evidence="1" key="1">
    <citation type="journal article" date="2014" name="Front. Microbiol.">
        <title>High frequency of phylogenetically diverse reductive dehalogenase-homologous genes in deep subseafloor sedimentary metagenomes.</title>
        <authorList>
            <person name="Kawai M."/>
            <person name="Futagami T."/>
            <person name="Toyoda A."/>
            <person name="Takaki Y."/>
            <person name="Nishi S."/>
            <person name="Hori S."/>
            <person name="Arai W."/>
            <person name="Tsubouchi T."/>
            <person name="Morono Y."/>
            <person name="Uchiyama I."/>
            <person name="Ito T."/>
            <person name="Fujiyama A."/>
            <person name="Inagaki F."/>
            <person name="Takami H."/>
        </authorList>
    </citation>
    <scope>NUCLEOTIDE SEQUENCE</scope>
    <source>
        <strain evidence="1">Expedition CK06-06</strain>
    </source>
</reference>
<comment type="caution">
    <text evidence="1">The sequence shown here is derived from an EMBL/GenBank/DDBJ whole genome shotgun (WGS) entry which is preliminary data.</text>
</comment>
<dbReference type="Pfam" id="PF16868">
    <property type="entry name" value="NMT1_3"/>
    <property type="match status" value="1"/>
</dbReference>
<accession>X0YBR5</accession>
<evidence type="ECO:0008006" key="2">
    <source>
        <dbReference type="Google" id="ProtNLM"/>
    </source>
</evidence>
<protein>
    <recommendedName>
        <fullName evidence="2">TAXI family TRAP transporter solute-binding subunit</fullName>
    </recommendedName>
</protein>
<name>X0YBR5_9ZZZZ</name>
<dbReference type="NCBIfam" id="TIGR02122">
    <property type="entry name" value="TRAP_TAXI"/>
    <property type="match status" value="1"/>
</dbReference>
<dbReference type="AlphaFoldDB" id="X0YBR5"/>
<dbReference type="SUPFAM" id="SSF53850">
    <property type="entry name" value="Periplasmic binding protein-like II"/>
    <property type="match status" value="1"/>
</dbReference>
<dbReference type="InterPro" id="IPR011852">
    <property type="entry name" value="TRAP_TAXI"/>
</dbReference>
<evidence type="ECO:0000313" key="1">
    <source>
        <dbReference type="EMBL" id="GAG44727.1"/>
    </source>
</evidence>
<sequence>IAVATSPNIASAGSKRLLSIATASTGGSWYPAGGAVGSLITKYIPNTEASAHPSAASRENIRLLQEKKTDLAMVMPDVAFFAQTGTDIYQGKTPANIKGLFSFWGIDLLIIARADTDIHKVEDLKGHKVGFGPPGSGSETMSKKILAEYGITYKDLKPQFISATEQSQ</sequence>
<dbReference type="PANTHER" id="PTHR42941:SF1">
    <property type="entry name" value="SLL1037 PROTEIN"/>
    <property type="match status" value="1"/>
</dbReference>
<dbReference type="Gene3D" id="3.40.190.10">
    <property type="entry name" value="Periplasmic binding protein-like II"/>
    <property type="match status" value="1"/>
</dbReference>
<dbReference type="EMBL" id="BARS01056675">
    <property type="protein sequence ID" value="GAG44727.1"/>
    <property type="molecule type" value="Genomic_DNA"/>
</dbReference>
<gene>
    <name evidence="1" type="ORF">S01H1_83383</name>
</gene>
<proteinExistence type="predicted"/>
<dbReference type="PANTHER" id="PTHR42941">
    <property type="entry name" value="SLL1037 PROTEIN"/>
    <property type="match status" value="1"/>
</dbReference>
<feature type="non-terminal residue" evidence="1">
    <location>
        <position position="168"/>
    </location>
</feature>
<organism evidence="1">
    <name type="scientific">marine sediment metagenome</name>
    <dbReference type="NCBI Taxonomy" id="412755"/>
    <lineage>
        <taxon>unclassified sequences</taxon>
        <taxon>metagenomes</taxon>
        <taxon>ecological metagenomes</taxon>
    </lineage>
</organism>
<feature type="non-terminal residue" evidence="1">
    <location>
        <position position="1"/>
    </location>
</feature>